<proteinExistence type="predicted"/>
<organism evidence="1 2">
    <name type="scientific">Dipteronia sinensis</name>
    <dbReference type="NCBI Taxonomy" id="43782"/>
    <lineage>
        <taxon>Eukaryota</taxon>
        <taxon>Viridiplantae</taxon>
        <taxon>Streptophyta</taxon>
        <taxon>Embryophyta</taxon>
        <taxon>Tracheophyta</taxon>
        <taxon>Spermatophyta</taxon>
        <taxon>Magnoliopsida</taxon>
        <taxon>eudicotyledons</taxon>
        <taxon>Gunneridae</taxon>
        <taxon>Pentapetalae</taxon>
        <taxon>rosids</taxon>
        <taxon>malvids</taxon>
        <taxon>Sapindales</taxon>
        <taxon>Sapindaceae</taxon>
        <taxon>Hippocastanoideae</taxon>
        <taxon>Acereae</taxon>
        <taxon>Dipteronia</taxon>
    </lineage>
</organism>
<sequence length="69" mass="7712">MDSGVILGDILNLLAGLNDVKLCYVPRLANEAEHGQTKFALRCDEDKYWMEDFPLCIQDIIAKEATVLA</sequence>
<reference evidence="1" key="1">
    <citation type="journal article" date="2023" name="Plant J.">
        <title>Genome sequences and population genomics provide insights into the demographic history, inbreeding, and mutation load of two 'living fossil' tree species of Dipteronia.</title>
        <authorList>
            <person name="Feng Y."/>
            <person name="Comes H.P."/>
            <person name="Chen J."/>
            <person name="Zhu S."/>
            <person name="Lu R."/>
            <person name="Zhang X."/>
            <person name="Li P."/>
            <person name="Qiu J."/>
            <person name="Olsen K.M."/>
            <person name="Qiu Y."/>
        </authorList>
    </citation>
    <scope>NUCLEOTIDE SEQUENCE</scope>
    <source>
        <strain evidence="1">NBL</strain>
    </source>
</reference>
<name>A0AAE0DRC5_9ROSI</name>
<keyword evidence="2" id="KW-1185">Reference proteome</keyword>
<dbReference type="AlphaFoldDB" id="A0AAE0DRC5"/>
<evidence type="ECO:0008006" key="3">
    <source>
        <dbReference type="Google" id="ProtNLM"/>
    </source>
</evidence>
<protein>
    <recommendedName>
        <fullName evidence="3">RNase H type-1 domain-containing protein</fullName>
    </recommendedName>
</protein>
<accession>A0AAE0DRC5</accession>
<dbReference type="Proteomes" id="UP001281410">
    <property type="component" value="Unassembled WGS sequence"/>
</dbReference>
<comment type="caution">
    <text evidence="1">The sequence shown here is derived from an EMBL/GenBank/DDBJ whole genome shotgun (WGS) entry which is preliminary data.</text>
</comment>
<evidence type="ECO:0000313" key="2">
    <source>
        <dbReference type="Proteomes" id="UP001281410"/>
    </source>
</evidence>
<gene>
    <name evidence="1" type="ORF">Dsin_030468</name>
</gene>
<evidence type="ECO:0000313" key="1">
    <source>
        <dbReference type="EMBL" id="KAK3183182.1"/>
    </source>
</evidence>
<dbReference type="EMBL" id="JANJYJ010000010">
    <property type="protein sequence ID" value="KAK3183182.1"/>
    <property type="molecule type" value="Genomic_DNA"/>
</dbReference>